<evidence type="ECO:0000313" key="1">
    <source>
        <dbReference type="EMBL" id="KKK78899.1"/>
    </source>
</evidence>
<comment type="caution">
    <text evidence="1">The sequence shown here is derived from an EMBL/GenBank/DDBJ whole genome shotgun (WGS) entry which is preliminary data.</text>
</comment>
<sequence>MSKAVIGLVLKDGKIAIQIKIQKINQAEMSLLITHLEILKQELISNFKKGIRKVEENGKYDGKYE</sequence>
<accession>A0A0F9AKA0</accession>
<organism evidence="1">
    <name type="scientific">marine sediment metagenome</name>
    <dbReference type="NCBI Taxonomy" id="412755"/>
    <lineage>
        <taxon>unclassified sequences</taxon>
        <taxon>metagenomes</taxon>
        <taxon>ecological metagenomes</taxon>
    </lineage>
</organism>
<protein>
    <submittedName>
        <fullName evidence="1">Uncharacterized protein</fullName>
    </submittedName>
</protein>
<gene>
    <name evidence="1" type="ORF">LCGC14_2838930</name>
</gene>
<dbReference type="AlphaFoldDB" id="A0A0F9AKA0"/>
<dbReference type="EMBL" id="LAZR01054278">
    <property type="protein sequence ID" value="KKK78899.1"/>
    <property type="molecule type" value="Genomic_DNA"/>
</dbReference>
<name>A0A0F9AKA0_9ZZZZ</name>
<proteinExistence type="predicted"/>
<reference evidence="1" key="1">
    <citation type="journal article" date="2015" name="Nature">
        <title>Complex archaea that bridge the gap between prokaryotes and eukaryotes.</title>
        <authorList>
            <person name="Spang A."/>
            <person name="Saw J.H."/>
            <person name="Jorgensen S.L."/>
            <person name="Zaremba-Niedzwiedzka K."/>
            <person name="Martijn J."/>
            <person name="Lind A.E."/>
            <person name="van Eijk R."/>
            <person name="Schleper C."/>
            <person name="Guy L."/>
            <person name="Ettema T.J."/>
        </authorList>
    </citation>
    <scope>NUCLEOTIDE SEQUENCE</scope>
</reference>